<dbReference type="InterPro" id="IPR015797">
    <property type="entry name" value="NUDIX_hydrolase-like_dom_sf"/>
</dbReference>
<dbReference type="CDD" id="cd03424">
    <property type="entry name" value="NUDIX_ADPRase_Nudt5_UGPPase_Nudt14"/>
    <property type="match status" value="1"/>
</dbReference>
<feature type="domain" description="Nudix hydrolase" evidence="3">
    <location>
        <begin position="113"/>
        <end position="267"/>
    </location>
</feature>
<proteinExistence type="predicted"/>
<dbReference type="GO" id="GO:0080041">
    <property type="term" value="F:ADP-ribose pyrophosphohydrolase activity"/>
    <property type="evidence" value="ECO:0007669"/>
    <property type="project" value="TreeGrafter"/>
</dbReference>
<dbReference type="GO" id="GO:0006753">
    <property type="term" value="P:nucleoside phosphate metabolic process"/>
    <property type="evidence" value="ECO:0007669"/>
    <property type="project" value="TreeGrafter"/>
</dbReference>
<keyword evidence="2" id="KW-0378">Hydrolase</keyword>
<sequence>MINNFSRNLTKQNGIIRQYLQMRTLTSSANVVCQNISVPVTSNSVNQNILGKAITSRPFVDWLGRMDQQVNVMKLHNVNIQAVDMFGPKVGFIKFVADVTDKDGDHVSGSVFMRGGSVAVLPVIKDKISLEEFSVLVRLNSVPTATDQLPSLPAGMMDNSGSFAGNMAREIKEEVGLDIKEDQLIDLTDIYPEKFQGAYVSVGGTDEYIRLFAFETEMESDKIKELQGKLTGLPEEHEKITLQIVPLKKLHEITPDMKALSALYLYEKYRQRIL</sequence>
<dbReference type="Pfam" id="PF00293">
    <property type="entry name" value="NUDIX"/>
    <property type="match status" value="1"/>
</dbReference>
<accession>A0A3G4ZMY6</accession>
<gene>
    <name evidence="4" type="ORF">Terrestrivirus5_29</name>
</gene>
<dbReference type="Gene3D" id="3.90.79.10">
    <property type="entry name" value="Nucleoside Triphosphate Pyrophosphohydrolase"/>
    <property type="match status" value="1"/>
</dbReference>
<protein>
    <recommendedName>
        <fullName evidence="3">Nudix hydrolase domain-containing protein</fullName>
    </recommendedName>
</protein>
<dbReference type="PANTHER" id="PTHR11839:SF18">
    <property type="entry name" value="NUDIX HYDROLASE DOMAIN-CONTAINING PROTEIN"/>
    <property type="match status" value="1"/>
</dbReference>
<evidence type="ECO:0000259" key="3">
    <source>
        <dbReference type="PROSITE" id="PS51462"/>
    </source>
</evidence>
<dbReference type="PROSITE" id="PS51462">
    <property type="entry name" value="NUDIX"/>
    <property type="match status" value="1"/>
</dbReference>
<dbReference type="SUPFAM" id="SSF55811">
    <property type="entry name" value="Nudix"/>
    <property type="match status" value="1"/>
</dbReference>
<organism evidence="4">
    <name type="scientific">Terrestrivirus sp</name>
    <dbReference type="NCBI Taxonomy" id="2487775"/>
    <lineage>
        <taxon>Viruses</taxon>
        <taxon>Varidnaviria</taxon>
        <taxon>Bamfordvirae</taxon>
        <taxon>Nucleocytoviricota</taxon>
        <taxon>Megaviricetes</taxon>
        <taxon>Imitervirales</taxon>
        <taxon>Mimiviridae</taxon>
        <taxon>Klosneuvirinae</taxon>
    </lineage>
</organism>
<evidence type="ECO:0000256" key="1">
    <source>
        <dbReference type="ARBA" id="ARBA00001946"/>
    </source>
</evidence>
<name>A0A3G4ZMY6_9VIRU</name>
<dbReference type="EMBL" id="MK071983">
    <property type="protein sequence ID" value="AYV76207.1"/>
    <property type="molecule type" value="Genomic_DNA"/>
</dbReference>
<dbReference type="PANTHER" id="PTHR11839">
    <property type="entry name" value="UDP/ADP-SUGAR PYROPHOSPHATASE"/>
    <property type="match status" value="1"/>
</dbReference>
<reference evidence="4" key="1">
    <citation type="submission" date="2018-10" db="EMBL/GenBank/DDBJ databases">
        <title>Hidden diversity of soil giant viruses.</title>
        <authorList>
            <person name="Schulz F."/>
            <person name="Alteio L."/>
            <person name="Goudeau D."/>
            <person name="Ryan E.M."/>
            <person name="Malmstrom R.R."/>
            <person name="Blanchard J."/>
            <person name="Woyke T."/>
        </authorList>
    </citation>
    <scope>NUCLEOTIDE SEQUENCE</scope>
    <source>
        <strain evidence="4">TEV1</strain>
    </source>
</reference>
<comment type="cofactor">
    <cofactor evidence="1">
        <name>Mg(2+)</name>
        <dbReference type="ChEBI" id="CHEBI:18420"/>
    </cofactor>
</comment>
<evidence type="ECO:0000313" key="4">
    <source>
        <dbReference type="EMBL" id="AYV76207.1"/>
    </source>
</evidence>
<dbReference type="GO" id="GO:0080042">
    <property type="term" value="F:ADP-glucose pyrophosphohydrolase activity"/>
    <property type="evidence" value="ECO:0007669"/>
    <property type="project" value="TreeGrafter"/>
</dbReference>
<dbReference type="GO" id="GO:0019693">
    <property type="term" value="P:ribose phosphate metabolic process"/>
    <property type="evidence" value="ECO:0007669"/>
    <property type="project" value="TreeGrafter"/>
</dbReference>
<dbReference type="InterPro" id="IPR000086">
    <property type="entry name" value="NUDIX_hydrolase_dom"/>
</dbReference>
<evidence type="ECO:0000256" key="2">
    <source>
        <dbReference type="ARBA" id="ARBA00022801"/>
    </source>
</evidence>